<dbReference type="GeneID" id="25561328"/>
<accession>A0A0L0DR23</accession>
<dbReference type="CDD" id="cd02440">
    <property type="entry name" value="AdoMet_MTases"/>
    <property type="match status" value="1"/>
</dbReference>
<proteinExistence type="predicted"/>
<dbReference type="EMBL" id="GL349438">
    <property type="protein sequence ID" value="KNC54732.1"/>
    <property type="molecule type" value="Genomic_DNA"/>
</dbReference>
<protein>
    <submittedName>
        <fullName evidence="3">Methyltransferase type 11</fullName>
    </submittedName>
</protein>
<evidence type="ECO:0000256" key="1">
    <source>
        <dbReference type="SAM" id="Phobius"/>
    </source>
</evidence>
<dbReference type="InterPro" id="IPR013216">
    <property type="entry name" value="Methyltransf_11"/>
</dbReference>
<organism evidence="3 4">
    <name type="scientific">Thecamonas trahens ATCC 50062</name>
    <dbReference type="NCBI Taxonomy" id="461836"/>
    <lineage>
        <taxon>Eukaryota</taxon>
        <taxon>Apusozoa</taxon>
        <taxon>Apusomonadida</taxon>
        <taxon>Apusomonadidae</taxon>
        <taxon>Thecamonas</taxon>
    </lineage>
</organism>
<evidence type="ECO:0000259" key="2">
    <source>
        <dbReference type="Pfam" id="PF08241"/>
    </source>
</evidence>
<dbReference type="GO" id="GO:0008757">
    <property type="term" value="F:S-adenosylmethionine-dependent methyltransferase activity"/>
    <property type="evidence" value="ECO:0007669"/>
    <property type="project" value="InterPro"/>
</dbReference>
<dbReference type="GO" id="GO:0032259">
    <property type="term" value="P:methylation"/>
    <property type="evidence" value="ECO:0007669"/>
    <property type="project" value="UniProtKB-KW"/>
</dbReference>
<reference evidence="3 4" key="1">
    <citation type="submission" date="2010-05" db="EMBL/GenBank/DDBJ databases">
        <title>The Genome Sequence of Thecamonas trahens ATCC 50062.</title>
        <authorList>
            <consortium name="The Broad Institute Genome Sequencing Platform"/>
            <person name="Russ C."/>
            <person name="Cuomo C."/>
            <person name="Shea T."/>
            <person name="Young S.K."/>
            <person name="Zeng Q."/>
            <person name="Koehrsen M."/>
            <person name="Haas B."/>
            <person name="Borodovsky M."/>
            <person name="Guigo R."/>
            <person name="Alvarado L."/>
            <person name="Berlin A."/>
            <person name="Bochicchio J."/>
            <person name="Borenstein D."/>
            <person name="Chapman S."/>
            <person name="Chen Z."/>
            <person name="Freedman E."/>
            <person name="Gellesch M."/>
            <person name="Goldberg J."/>
            <person name="Griggs A."/>
            <person name="Gujja S."/>
            <person name="Heilman E."/>
            <person name="Heiman D."/>
            <person name="Hepburn T."/>
            <person name="Howarth C."/>
            <person name="Jen D."/>
            <person name="Larson L."/>
            <person name="Mehta T."/>
            <person name="Park D."/>
            <person name="Pearson M."/>
            <person name="Roberts A."/>
            <person name="Saif S."/>
            <person name="Shenoy N."/>
            <person name="Sisk P."/>
            <person name="Stolte C."/>
            <person name="Sykes S."/>
            <person name="Thomson T."/>
            <person name="Walk T."/>
            <person name="White J."/>
            <person name="Yandava C."/>
            <person name="Burger G."/>
            <person name="Gray M.W."/>
            <person name="Holland P.W.H."/>
            <person name="King N."/>
            <person name="Lang F.B.F."/>
            <person name="Roger A.J."/>
            <person name="Ruiz-Trillo I."/>
            <person name="Lander E."/>
            <person name="Nusbaum C."/>
        </authorList>
    </citation>
    <scope>NUCLEOTIDE SEQUENCE [LARGE SCALE GENOMIC DNA]</scope>
    <source>
        <strain evidence="3 4">ATCC 50062</strain>
    </source>
</reference>
<evidence type="ECO:0000313" key="4">
    <source>
        <dbReference type="Proteomes" id="UP000054408"/>
    </source>
</evidence>
<evidence type="ECO:0000313" key="3">
    <source>
        <dbReference type="EMBL" id="KNC54732.1"/>
    </source>
</evidence>
<dbReference type="AlphaFoldDB" id="A0A0L0DR23"/>
<gene>
    <name evidence="3" type="ORF">AMSG_01582</name>
</gene>
<dbReference type="OrthoDB" id="416496at2759"/>
<feature type="transmembrane region" description="Helical" evidence="1">
    <location>
        <begin position="6"/>
        <end position="25"/>
    </location>
</feature>
<keyword evidence="1" id="KW-0812">Transmembrane</keyword>
<dbReference type="PANTHER" id="PTHR45036">
    <property type="entry name" value="METHYLTRANSFERASE LIKE 7B"/>
    <property type="match status" value="1"/>
</dbReference>
<dbReference type="OMA" id="CQYVFEP"/>
<keyword evidence="1" id="KW-0472">Membrane</keyword>
<dbReference type="eggNOG" id="KOG4300">
    <property type="taxonomic scope" value="Eukaryota"/>
</dbReference>
<dbReference type="RefSeq" id="XP_013761632.1">
    <property type="nucleotide sequence ID" value="XM_013906178.1"/>
</dbReference>
<dbReference type="InterPro" id="IPR052356">
    <property type="entry name" value="Thiol_S-MT"/>
</dbReference>
<dbReference type="Pfam" id="PF08241">
    <property type="entry name" value="Methyltransf_11"/>
    <property type="match status" value="1"/>
</dbReference>
<sequence>MRVLTLLGRVAFMTLFAVICTAGVLHMHRPTRRWAFASFCVAMNKRSPEMRALRCEVVGNATGHVLEIGPGPGGNLACYGPEVTAWTGVEPNPEFAPYVAAAAAATERKIRLVDGVAEDLVAAGVADASIDTYVATHVLCSVDDVSQVLAEASRVLKPGGKLFFLEHVLAQDSPTLAFVQQAIAPLWRIFGDGCEFRTQWYELEAAAAAGLFIDLEITFFDAPIKLVIAKPHIKGSATKP</sequence>
<name>A0A0L0DR23_THETB</name>
<dbReference type="PANTHER" id="PTHR45036:SF1">
    <property type="entry name" value="METHYLTRANSFERASE LIKE 7A"/>
    <property type="match status" value="1"/>
</dbReference>
<keyword evidence="3" id="KW-0489">Methyltransferase</keyword>
<feature type="domain" description="Methyltransferase type 11" evidence="2">
    <location>
        <begin position="66"/>
        <end position="164"/>
    </location>
</feature>
<dbReference type="SUPFAM" id="SSF53335">
    <property type="entry name" value="S-adenosyl-L-methionine-dependent methyltransferases"/>
    <property type="match status" value="1"/>
</dbReference>
<dbReference type="Proteomes" id="UP000054408">
    <property type="component" value="Unassembled WGS sequence"/>
</dbReference>
<keyword evidence="4" id="KW-1185">Reference proteome</keyword>
<keyword evidence="3" id="KW-0808">Transferase</keyword>
<dbReference type="Gene3D" id="3.40.50.150">
    <property type="entry name" value="Vaccinia Virus protein VP39"/>
    <property type="match status" value="1"/>
</dbReference>
<dbReference type="InterPro" id="IPR029063">
    <property type="entry name" value="SAM-dependent_MTases_sf"/>
</dbReference>
<keyword evidence="1" id="KW-1133">Transmembrane helix</keyword>
<dbReference type="STRING" id="461836.A0A0L0DR23"/>